<proteinExistence type="predicted"/>
<accession>A0A5M6D3S7</accession>
<keyword evidence="3" id="KW-1185">Reference proteome</keyword>
<comment type="caution">
    <text evidence="2">The sequence shown here is derived from an EMBL/GenBank/DDBJ whole genome shotgun (WGS) entry which is preliminary data.</text>
</comment>
<protein>
    <submittedName>
        <fullName evidence="2">Uncharacterized protein</fullName>
    </submittedName>
</protein>
<gene>
    <name evidence="2" type="ORF">F0145_19495</name>
</gene>
<evidence type="ECO:0000256" key="1">
    <source>
        <dbReference type="SAM" id="Phobius"/>
    </source>
</evidence>
<sequence length="103" mass="11937">MPKQKQHIKMKATSLNTTPAGKDSWLVRRIDAFIECSFTKEVEKVNTREDKIWNIYGRHLTRLWWVICVVGIVVITLHFPKLIPAAGLVACYKPIMTILKIFK</sequence>
<reference evidence="2 3" key="1">
    <citation type="submission" date="2019-09" db="EMBL/GenBank/DDBJ databases">
        <title>Genome sequence and assembly of Adhaeribacter sp.</title>
        <authorList>
            <person name="Chhetri G."/>
        </authorList>
    </citation>
    <scope>NUCLEOTIDE SEQUENCE [LARGE SCALE GENOMIC DNA]</scope>
    <source>
        <strain evidence="2 3">DK36</strain>
    </source>
</reference>
<keyword evidence="1" id="KW-0812">Transmembrane</keyword>
<dbReference type="EMBL" id="VWSF01000019">
    <property type="protein sequence ID" value="KAA5541973.1"/>
    <property type="molecule type" value="Genomic_DNA"/>
</dbReference>
<evidence type="ECO:0000313" key="3">
    <source>
        <dbReference type="Proteomes" id="UP000323426"/>
    </source>
</evidence>
<evidence type="ECO:0000313" key="2">
    <source>
        <dbReference type="EMBL" id="KAA5541973.1"/>
    </source>
</evidence>
<dbReference type="Proteomes" id="UP000323426">
    <property type="component" value="Unassembled WGS sequence"/>
</dbReference>
<name>A0A5M6D3S7_9BACT</name>
<organism evidence="2 3">
    <name type="scientific">Adhaeribacter rhizoryzae</name>
    <dbReference type="NCBI Taxonomy" id="2607907"/>
    <lineage>
        <taxon>Bacteria</taxon>
        <taxon>Pseudomonadati</taxon>
        <taxon>Bacteroidota</taxon>
        <taxon>Cytophagia</taxon>
        <taxon>Cytophagales</taxon>
        <taxon>Hymenobacteraceae</taxon>
        <taxon>Adhaeribacter</taxon>
    </lineage>
</organism>
<feature type="transmembrane region" description="Helical" evidence="1">
    <location>
        <begin position="63"/>
        <end position="79"/>
    </location>
</feature>
<dbReference type="RefSeq" id="WP_150091101.1">
    <property type="nucleotide sequence ID" value="NZ_VWSF01000019.1"/>
</dbReference>
<keyword evidence="1" id="KW-0472">Membrane</keyword>
<keyword evidence="1" id="KW-1133">Transmembrane helix</keyword>
<dbReference type="AlphaFoldDB" id="A0A5M6D3S7"/>